<name>A0A326UE93_THEHA</name>
<dbReference type="RefSeq" id="WP_111320642.1">
    <property type="nucleotide sequence ID" value="NZ_BIFX01000001.1"/>
</dbReference>
<dbReference type="AlphaFoldDB" id="A0A326UE93"/>
<sequence length="259" mass="29004">MAIQFLRGNPQTPKGHAILVARSMGFAGATYCTYCVVPPIPMSSIAKFIPPFLAAQLPAEQLQDTEVSAEGMPIPPILEEVDNFEYIKALAEHRDDDLCDIGSISSRDDMTRMQMAIAGSQEYTSLYMDFIARVQPEKAEPVSEPLTLNEIDPEELFFQTMPDRQKLAELGKLIGTARYAIEGHDSALLQDTRRKMQRIVHLLADKYRGSDLVAAAIDPDERGAKLAELYLKRAYKLLDEEYADIPAIERSIRELKEQA</sequence>
<reference evidence="1 2" key="1">
    <citation type="submission" date="2018-06" db="EMBL/GenBank/DDBJ databases">
        <title>Genomic Encyclopedia of Archaeal and Bacterial Type Strains, Phase II (KMG-II): from individual species to whole genera.</title>
        <authorList>
            <person name="Goeker M."/>
        </authorList>
    </citation>
    <scope>NUCLEOTIDE SEQUENCE [LARGE SCALE GENOMIC DNA]</scope>
    <source>
        <strain evidence="1 2">ATCC BAA-1881</strain>
    </source>
</reference>
<comment type="caution">
    <text evidence="1">The sequence shown here is derived from an EMBL/GenBank/DDBJ whole genome shotgun (WGS) entry which is preliminary data.</text>
</comment>
<evidence type="ECO:0000313" key="2">
    <source>
        <dbReference type="Proteomes" id="UP000248806"/>
    </source>
</evidence>
<protein>
    <submittedName>
        <fullName evidence="1">Uncharacterized protein</fullName>
    </submittedName>
</protein>
<proteinExistence type="predicted"/>
<evidence type="ECO:0000313" key="1">
    <source>
        <dbReference type="EMBL" id="PZW33064.1"/>
    </source>
</evidence>
<accession>A0A326UE93</accession>
<dbReference type="OrthoDB" id="150377at2"/>
<gene>
    <name evidence="1" type="ORF">EI42_01614</name>
</gene>
<dbReference type="Proteomes" id="UP000248806">
    <property type="component" value="Unassembled WGS sequence"/>
</dbReference>
<organism evidence="1 2">
    <name type="scientific">Thermosporothrix hazakensis</name>
    <dbReference type="NCBI Taxonomy" id="644383"/>
    <lineage>
        <taxon>Bacteria</taxon>
        <taxon>Bacillati</taxon>
        <taxon>Chloroflexota</taxon>
        <taxon>Ktedonobacteria</taxon>
        <taxon>Ktedonobacterales</taxon>
        <taxon>Thermosporotrichaceae</taxon>
        <taxon>Thermosporothrix</taxon>
    </lineage>
</organism>
<keyword evidence="2" id="KW-1185">Reference proteome</keyword>
<dbReference type="EMBL" id="QKUF01000003">
    <property type="protein sequence ID" value="PZW33064.1"/>
    <property type="molecule type" value="Genomic_DNA"/>
</dbReference>